<dbReference type="InterPro" id="IPR050985">
    <property type="entry name" value="Alpha-glycosidase_related"/>
</dbReference>
<dbReference type="EC" id="3.2.1.22" evidence="2 5"/>
<name>A0A2M9H9I4_9BIFI</name>
<dbReference type="InterPro" id="IPR002252">
    <property type="entry name" value="Glyco_hydro_36"/>
</dbReference>
<feature type="binding site" evidence="7">
    <location>
        <position position="529"/>
    </location>
    <ligand>
        <name>substrate</name>
    </ligand>
</feature>
<dbReference type="InterPro" id="IPR017853">
    <property type="entry name" value="GH"/>
</dbReference>
<dbReference type="Gene3D" id="2.60.40.1180">
    <property type="entry name" value="Golgi alpha-mannosidase II"/>
    <property type="match status" value="1"/>
</dbReference>
<dbReference type="PRINTS" id="PR00743">
    <property type="entry name" value="GLHYDRLASE36"/>
</dbReference>
<dbReference type="EMBL" id="PEBI01000002">
    <property type="protein sequence ID" value="PJM73473.1"/>
    <property type="molecule type" value="Genomic_DNA"/>
</dbReference>
<proteinExistence type="inferred from homology"/>
<dbReference type="FunFam" id="3.20.20.70:FF:000118">
    <property type="entry name" value="Alpha-galactosidase"/>
    <property type="match status" value="1"/>
</dbReference>
<feature type="binding site" evidence="7">
    <location>
        <begin position="479"/>
        <end position="483"/>
    </location>
    <ligand>
        <name>substrate</name>
    </ligand>
</feature>
<feature type="active site" description="Proton donor" evidence="6">
    <location>
        <position position="551"/>
    </location>
</feature>
<dbReference type="InterPro" id="IPR013780">
    <property type="entry name" value="Glyco_hydro_b"/>
</dbReference>
<dbReference type="OrthoDB" id="9758822at2"/>
<evidence type="ECO:0000256" key="2">
    <source>
        <dbReference type="ARBA" id="ARBA00012755"/>
    </source>
</evidence>
<dbReference type="AlphaFoldDB" id="A0A2M9H9I4"/>
<dbReference type="GO" id="GO:0016052">
    <property type="term" value="P:carbohydrate catabolic process"/>
    <property type="evidence" value="ECO:0007669"/>
    <property type="project" value="InterPro"/>
</dbReference>
<dbReference type="InterPro" id="IPR000111">
    <property type="entry name" value="Glyco_hydro_27/36_CS"/>
</dbReference>
<dbReference type="Gene3D" id="3.20.20.70">
    <property type="entry name" value="Aldolase class I"/>
    <property type="match status" value="1"/>
</dbReference>
<dbReference type="Proteomes" id="UP000229095">
    <property type="component" value="Unassembled WGS sequence"/>
</dbReference>
<dbReference type="PANTHER" id="PTHR43053:SF3">
    <property type="entry name" value="ALPHA-GALACTOSIDASE C-RELATED"/>
    <property type="match status" value="1"/>
</dbReference>
<evidence type="ECO:0000256" key="7">
    <source>
        <dbReference type="PIRSR" id="PIRSR005536-2"/>
    </source>
</evidence>
<dbReference type="InterPro" id="IPR038417">
    <property type="entry name" value="Alpga-gal_N_sf"/>
</dbReference>
<feature type="active site" description="Nucleophile" evidence="6">
    <location>
        <position position="481"/>
    </location>
</feature>
<dbReference type="PROSITE" id="PS00512">
    <property type="entry name" value="ALPHA_GALACTOSIDASE"/>
    <property type="match status" value="1"/>
</dbReference>
<evidence type="ECO:0000259" key="8">
    <source>
        <dbReference type="Pfam" id="PF16874"/>
    </source>
</evidence>
<protein>
    <recommendedName>
        <fullName evidence="2 5">Alpha-galactosidase</fullName>
        <ecNumber evidence="2 5">3.2.1.22</ecNumber>
    </recommendedName>
</protein>
<dbReference type="PIRSF" id="PIRSF005536">
    <property type="entry name" value="Agal"/>
    <property type="match status" value="1"/>
</dbReference>
<gene>
    <name evidence="10" type="ORF">CS006_05410</name>
</gene>
<dbReference type="Pfam" id="PF16875">
    <property type="entry name" value="Glyco_hydro_36N"/>
    <property type="match status" value="1"/>
</dbReference>
<dbReference type="InterPro" id="IPR013785">
    <property type="entry name" value="Aldolase_TIM"/>
</dbReference>
<dbReference type="InterPro" id="IPR031704">
    <property type="entry name" value="Glyco_hydro_36_N"/>
</dbReference>
<dbReference type="PANTHER" id="PTHR43053">
    <property type="entry name" value="GLYCOSIDASE FAMILY 31"/>
    <property type="match status" value="1"/>
</dbReference>
<evidence type="ECO:0000256" key="6">
    <source>
        <dbReference type="PIRSR" id="PIRSR005536-1"/>
    </source>
</evidence>
<accession>A0A2M9H9I4</accession>
<dbReference type="Pfam" id="PF16874">
    <property type="entry name" value="Glyco_hydro_36C"/>
    <property type="match status" value="1"/>
</dbReference>
<reference evidence="10 11" key="1">
    <citation type="submission" date="2017-10" db="EMBL/GenBank/DDBJ databases">
        <title>Draft genome sequences of strains TRE 1, TRE 9, TRE H and TRI 7, isolated from tamarins, belonging to four potential novel Bifidobacterium species.</title>
        <authorList>
            <person name="Mattarelli P."/>
            <person name="Modesto M."/>
            <person name="Puglisi E."/>
            <person name="Morelli L."/>
            <person name="Spezio C."/>
            <person name="Bonetti A."/>
            <person name="Sandri C."/>
        </authorList>
    </citation>
    <scope>NUCLEOTIDE SEQUENCE [LARGE SCALE GENOMIC DNA]</scope>
    <source>
        <strain evidence="11">TRE1</strain>
    </source>
</reference>
<evidence type="ECO:0000313" key="11">
    <source>
        <dbReference type="Proteomes" id="UP000229095"/>
    </source>
</evidence>
<feature type="binding site" evidence="7">
    <location>
        <begin position="366"/>
        <end position="367"/>
    </location>
    <ligand>
        <name>substrate</name>
    </ligand>
</feature>
<comment type="caution">
    <text evidence="10">The sequence shown here is derived from an EMBL/GenBank/DDBJ whole genome shotgun (WGS) entry which is preliminary data.</text>
</comment>
<dbReference type="Gene3D" id="2.70.98.60">
    <property type="entry name" value="alpha-galactosidase from lactobacil brevis"/>
    <property type="match status" value="1"/>
</dbReference>
<keyword evidence="4 5" id="KW-0326">Glycosidase</keyword>
<evidence type="ECO:0000256" key="1">
    <source>
        <dbReference type="ARBA" id="ARBA00001255"/>
    </source>
</evidence>
<dbReference type="SUPFAM" id="SSF51445">
    <property type="entry name" value="(Trans)glycosidases"/>
    <property type="match status" value="1"/>
</dbReference>
<feature type="domain" description="Glycosyl hydrolase family 36 C-terminal" evidence="8">
    <location>
        <begin position="658"/>
        <end position="763"/>
    </location>
</feature>
<evidence type="ECO:0000259" key="9">
    <source>
        <dbReference type="Pfam" id="PF16875"/>
    </source>
</evidence>
<keyword evidence="11" id="KW-1185">Reference proteome</keyword>
<evidence type="ECO:0000256" key="3">
    <source>
        <dbReference type="ARBA" id="ARBA00022801"/>
    </source>
</evidence>
<sequence length="773" mass="85779">MRFHMTNGLISHVIQVLPNGDLNTLYFGSAIHDRMDFSDLQELDVRDTMQVDADHPGISLEQIRREYPQAGSSDLRPCALSVRNAAGSQAVKLAYETYRIVHGKVSLDGLPSTFANIATDNVEESGQADCETLEIDLVDASFGLKVTLSETMFRGLPVVARSVRIRNLSHLPQTVEAAYSASLDLPDADWDMITLTGAWARETHVERAPLRTGLQGVSSIRGHSSQHASPYIALARPNADEMQGESVAATLVYSGNFDASVFVDSYARTRLRIGINPETFSWRLAPGGTFRTPEAIIACSRTGLNGLSQTLHALYRRNLIRSPWNTRRSPIVVNTWEAVHMDMDEASLTAMARSAKDLGMEMLVVDDGWFGHRDRADSSLGDWFADRRKFPNGLKSLADAVHDMGMGFGLWFEPEMISEDSDLFHRHPDWVLGDPRLPLRSLGVQRCQYVLDMTRPEVVDYLLQAMGNAIGRIGVDYVKWDMNRSLSEAYSRALPPDRQGEVFHRHALGYYQLLHGLAARFPNLFIESCASGGARVDAGTLATAPQAWISDDTDALERVKIQYGTSMLYPVGACSNHVSAIPNEETGRRLSLKMCGDVALFGAFGYELDPTVLDEDERKRIRRQIAWAKWLGPLMRTGTFWRLRSPFDRRPGFDAADAAWMMVADDGRMAVVGWYRALTGVNAPVPWLRLAGLQDDVRYAVTEIDTTVADADDTAMAGRGFTPWRPRYGDELMRAGLPLTDRTTATWGRSPLPGDGFSRIFILTAIPTANTSL</sequence>
<feature type="binding site" evidence="7">
    <location>
        <position position="551"/>
    </location>
    <ligand>
        <name>substrate</name>
    </ligand>
</feature>
<dbReference type="GO" id="GO:0004557">
    <property type="term" value="F:alpha-galactosidase activity"/>
    <property type="evidence" value="ECO:0007669"/>
    <property type="project" value="UniProtKB-UniRule"/>
</dbReference>
<feature type="binding site" evidence="7">
    <location>
        <position position="199"/>
    </location>
    <ligand>
        <name>substrate</name>
    </ligand>
</feature>
<dbReference type="CDD" id="cd14791">
    <property type="entry name" value="GH36"/>
    <property type="match status" value="1"/>
</dbReference>
<dbReference type="Pfam" id="PF02065">
    <property type="entry name" value="Melibiase"/>
    <property type="match status" value="1"/>
</dbReference>
<evidence type="ECO:0000256" key="5">
    <source>
        <dbReference type="PIRNR" id="PIRNR005536"/>
    </source>
</evidence>
<comment type="catalytic activity">
    <reaction evidence="1 5">
        <text>Hydrolysis of terminal, non-reducing alpha-D-galactose residues in alpha-D-galactosides, including galactose oligosaccharides, galactomannans and galactolipids.</text>
        <dbReference type="EC" id="3.2.1.22"/>
    </reaction>
</comment>
<evidence type="ECO:0000256" key="4">
    <source>
        <dbReference type="ARBA" id="ARBA00023295"/>
    </source>
</evidence>
<keyword evidence="3 5" id="KW-0378">Hydrolase</keyword>
<comment type="similarity">
    <text evidence="5">Belongs to the glycosyl hydrolase.</text>
</comment>
<feature type="binding site" evidence="7">
    <location>
        <position position="446"/>
    </location>
    <ligand>
        <name>substrate</name>
    </ligand>
</feature>
<organism evidence="10 11">
    <name type="scientific">Bifidobacterium primatium</name>
    <dbReference type="NCBI Taxonomy" id="2045438"/>
    <lineage>
        <taxon>Bacteria</taxon>
        <taxon>Bacillati</taxon>
        <taxon>Actinomycetota</taxon>
        <taxon>Actinomycetes</taxon>
        <taxon>Bifidobacteriales</taxon>
        <taxon>Bifidobacteriaceae</taxon>
        <taxon>Bifidobacterium</taxon>
    </lineage>
</organism>
<dbReference type="InterPro" id="IPR031705">
    <property type="entry name" value="Glyco_hydro_36_C"/>
</dbReference>
<feature type="domain" description="Glycosyl hydrolase family 36 N-terminal" evidence="9">
    <location>
        <begin position="20"/>
        <end position="285"/>
    </location>
</feature>
<evidence type="ECO:0000313" key="10">
    <source>
        <dbReference type="EMBL" id="PJM73473.1"/>
    </source>
</evidence>